<dbReference type="InterPro" id="IPR003749">
    <property type="entry name" value="ThiS/MoaD-like"/>
</dbReference>
<dbReference type="PANTHER" id="PTHR33359">
    <property type="entry name" value="MOLYBDOPTERIN SYNTHASE SULFUR CARRIER SUBUNIT"/>
    <property type="match status" value="1"/>
</dbReference>
<dbReference type="InterPro" id="IPR044672">
    <property type="entry name" value="MOCS2A"/>
</dbReference>
<proteinExistence type="inferred from homology"/>
<comment type="PTM">
    <text evidence="6">C-terminal thiocarboxylation occurs in 2 steps, it is first acyl-adenylated (-COAMP) via the hesA/moeB/thiF part of MOCS3, then thiocarboxylated (-COSH) via the rhodanese domain of MOCS3.</text>
</comment>
<keyword evidence="2 6" id="KW-0963">Cytoplasm</keyword>
<dbReference type="Pfam" id="PF02597">
    <property type="entry name" value="ThiS"/>
    <property type="match status" value="1"/>
</dbReference>
<feature type="region of interest" description="Disordered" evidence="7">
    <location>
        <begin position="24"/>
        <end position="46"/>
    </location>
</feature>
<evidence type="ECO:0000313" key="9">
    <source>
        <dbReference type="Proteomes" id="UP001359559"/>
    </source>
</evidence>
<keyword evidence="3 6" id="KW-0597">Phosphoprotein</keyword>
<comment type="subunit">
    <text evidence="6">Heterotetramer; composed of 2 small (MOCS2A) and 2 large (MOCS2B) subunits.</text>
</comment>
<evidence type="ECO:0000256" key="4">
    <source>
        <dbReference type="ARBA" id="ARBA00022741"/>
    </source>
</evidence>
<feature type="compositionally biased region" description="Low complexity" evidence="7">
    <location>
        <begin position="29"/>
        <end position="45"/>
    </location>
</feature>
<dbReference type="GO" id="GO:0030366">
    <property type="term" value="F:molybdopterin synthase activity"/>
    <property type="evidence" value="ECO:0007669"/>
    <property type="project" value="UniProtKB-UniRule"/>
</dbReference>
<keyword evidence="9" id="KW-1185">Reference proteome</keyword>
<dbReference type="GO" id="GO:0000166">
    <property type="term" value="F:nucleotide binding"/>
    <property type="evidence" value="ECO:0007669"/>
    <property type="project" value="UniProtKB-KW"/>
</dbReference>
<feature type="modified residue" description="Glycyl adenylate; alternate" evidence="6">
    <location>
        <position position="444"/>
    </location>
</feature>
<evidence type="ECO:0000256" key="1">
    <source>
        <dbReference type="ARBA" id="ARBA00005046"/>
    </source>
</evidence>
<comment type="function">
    <text evidence="6">Acts as a sulfur carrier required for molybdopterin biosynthesis. Component of the molybdopterin synthase complex that catalyzes the conversion of precursor Z into molybdopterin by mediating the incorporation of 2 sulfur atoms into precursor Z to generate a dithiolene group. In the complex, serves as sulfur donor by being thiocarboxylated (-COSH) at its C-terminus by MOCS3. After interaction with MOCS2B, the sulfur is then transferred to precursor Z to form molybdopterin.</text>
</comment>
<reference evidence="8 9" key="1">
    <citation type="submission" date="2024-01" db="EMBL/GenBank/DDBJ databases">
        <title>The genomes of 5 underutilized Papilionoideae crops provide insights into root nodulation and disease resistance.</title>
        <authorList>
            <person name="Yuan L."/>
        </authorList>
    </citation>
    <scope>NUCLEOTIDE SEQUENCE [LARGE SCALE GENOMIC DNA]</scope>
    <source>
        <strain evidence="8">LY-2023</strain>
        <tissue evidence="8">Leaf</tissue>
    </source>
</reference>
<comment type="pathway">
    <text evidence="1 6">Cofactor biosynthesis; molybdopterin biosynthesis.</text>
</comment>
<dbReference type="EMBL" id="JAYKXN010000007">
    <property type="protein sequence ID" value="KAK7271412.1"/>
    <property type="molecule type" value="Genomic_DNA"/>
</dbReference>
<feature type="modified residue" description="1-thioglycine; alternate" evidence="6">
    <location>
        <position position="444"/>
    </location>
</feature>
<name>A0AAN9F7Q3_CLITE</name>
<dbReference type="InterPro" id="IPR016155">
    <property type="entry name" value="Mopterin_synth/thiamin_S_b"/>
</dbReference>
<dbReference type="CDD" id="cd00754">
    <property type="entry name" value="Ubl_MoaD"/>
    <property type="match status" value="1"/>
</dbReference>
<dbReference type="SUPFAM" id="SSF54285">
    <property type="entry name" value="MoaD/ThiS"/>
    <property type="match status" value="1"/>
</dbReference>
<dbReference type="AlphaFoldDB" id="A0AAN9F7Q3"/>
<keyword evidence="4 6" id="KW-0547">Nucleotide-binding</keyword>
<evidence type="ECO:0000256" key="6">
    <source>
        <dbReference type="HAMAP-Rule" id="MF_03051"/>
    </source>
</evidence>
<dbReference type="NCBIfam" id="TIGR01682">
    <property type="entry name" value="moaD"/>
    <property type="match status" value="1"/>
</dbReference>
<keyword evidence="5 6" id="KW-0501">Molybdenum cofactor biosynthesis</keyword>
<dbReference type="InterPro" id="IPR012675">
    <property type="entry name" value="Beta-grasp_dom_sf"/>
</dbReference>
<evidence type="ECO:0000256" key="3">
    <source>
        <dbReference type="ARBA" id="ARBA00022553"/>
    </source>
</evidence>
<dbReference type="GO" id="GO:1990133">
    <property type="term" value="C:molybdopterin adenylyltransferase complex"/>
    <property type="evidence" value="ECO:0007669"/>
    <property type="project" value="TreeGrafter"/>
</dbReference>
<dbReference type="InterPro" id="IPR028887">
    <property type="entry name" value="MOCS2A_euk"/>
</dbReference>
<organism evidence="8 9">
    <name type="scientific">Clitoria ternatea</name>
    <name type="common">Butterfly pea</name>
    <dbReference type="NCBI Taxonomy" id="43366"/>
    <lineage>
        <taxon>Eukaryota</taxon>
        <taxon>Viridiplantae</taxon>
        <taxon>Streptophyta</taxon>
        <taxon>Embryophyta</taxon>
        <taxon>Tracheophyta</taxon>
        <taxon>Spermatophyta</taxon>
        <taxon>Magnoliopsida</taxon>
        <taxon>eudicotyledons</taxon>
        <taxon>Gunneridae</taxon>
        <taxon>Pentapetalae</taxon>
        <taxon>rosids</taxon>
        <taxon>fabids</taxon>
        <taxon>Fabales</taxon>
        <taxon>Fabaceae</taxon>
        <taxon>Papilionoideae</taxon>
        <taxon>50 kb inversion clade</taxon>
        <taxon>NPAAA clade</taxon>
        <taxon>indigoferoid/millettioid clade</taxon>
        <taxon>Phaseoleae</taxon>
        <taxon>Clitoria</taxon>
    </lineage>
</organism>
<dbReference type="FunFam" id="3.10.20.30:FF:000010">
    <property type="entry name" value="Molybdopterin synthase sulfur carrier subunit"/>
    <property type="match status" value="1"/>
</dbReference>
<comment type="caution">
    <text evidence="8">The sequence shown here is derived from an EMBL/GenBank/DDBJ whole genome shotgun (WGS) entry which is preliminary data.</text>
</comment>
<dbReference type="Gene3D" id="3.10.20.30">
    <property type="match status" value="1"/>
</dbReference>
<dbReference type="GO" id="GO:0006777">
    <property type="term" value="P:Mo-molybdopterin cofactor biosynthetic process"/>
    <property type="evidence" value="ECO:0007669"/>
    <property type="project" value="UniProtKB-UniRule"/>
</dbReference>
<accession>A0AAN9F7Q3</accession>
<dbReference type="GO" id="GO:1990140">
    <property type="term" value="C:molybdopterin synthase complex"/>
    <property type="evidence" value="ECO:0007669"/>
    <property type="project" value="UniProtKB-UniRule"/>
</dbReference>
<evidence type="ECO:0000256" key="7">
    <source>
        <dbReference type="SAM" id="MobiDB-lite"/>
    </source>
</evidence>
<comment type="subcellular location">
    <subcellularLocation>
        <location evidence="6">Cytoplasm</location>
    </subcellularLocation>
</comment>
<dbReference type="PANTHER" id="PTHR33359:SF1">
    <property type="entry name" value="MOLYBDOPTERIN SYNTHASE SULFUR CARRIER SUBUNIT"/>
    <property type="match status" value="1"/>
</dbReference>
<protein>
    <recommendedName>
        <fullName evidence="6">Molybdopterin synthase sulfur carrier subunit</fullName>
    </recommendedName>
    <alternativeName>
        <fullName evidence="6">Molybdenum cofactor synthesis protein 2 small subunit</fullName>
    </alternativeName>
    <alternativeName>
        <fullName evidence="6">Molybdenum cofactor synthesis protein 2A</fullName>
        <shortName evidence="6">MOCS2A</shortName>
    </alternativeName>
    <alternativeName>
        <fullName evidence="6">Sulfur carrier protein MOCS2A</fullName>
    </alternativeName>
</protein>
<comment type="similarity">
    <text evidence="6">Belongs to the MoaD family. MOCS2A subfamily.</text>
</comment>
<evidence type="ECO:0000256" key="5">
    <source>
        <dbReference type="ARBA" id="ARBA00023150"/>
    </source>
</evidence>
<gene>
    <name evidence="8" type="ORF">RJT34_27280</name>
</gene>
<evidence type="ECO:0000313" key="8">
    <source>
        <dbReference type="EMBL" id="KAK7271412.1"/>
    </source>
</evidence>
<evidence type="ECO:0000256" key="2">
    <source>
        <dbReference type="ARBA" id="ARBA00022490"/>
    </source>
</evidence>
<dbReference type="Proteomes" id="UP001359559">
    <property type="component" value="Unassembled WGS sequence"/>
</dbReference>
<sequence length="444" mass="49791">MTQPRTAVDVVLVVHLLRRRVHRSEEKSSSLTPSSSSELTPSVPSRTSFVTVPCASFFSDSTSLRLRTPDPSLPRFDRQFVNIDMEPQNFDPKHTGELFKHMDKQNEALWMHIDQCFMNCGNFSYWGPDYALMWGSAKASMVFSIESSMLCGGMGRLSLASTFDVQVEEETLMRQLHEVMVAHGLTKKGQERREVLSEKKDAQGTVTELTRLGVEGGCCRRRMTCNLESETAGNVGLAVSKKAQNLMELCLAVRVLISNLCNIELYDWELCFKRYLCLSIKPTCFLQLQNVRLLQTLHISWTLDARSGILSMLQALAIEFSAVRRNSSSLSLTSCSMKERDMMEGDIEVWDGDDTHKKKEISSVKIKVLFFARARDLTGLSEMPLEVSSGSTTHDCLKKLLVKFPSLEEIQGCMVLALNEEYTTESAIVKDTDELAIIPPISGG</sequence>
<dbReference type="HAMAP" id="MF_03051">
    <property type="entry name" value="MOCS2A"/>
    <property type="match status" value="1"/>
</dbReference>